<protein>
    <submittedName>
        <fullName evidence="1">Uncharacterized protein</fullName>
    </submittedName>
</protein>
<name>A0A9P4JIQ4_9PLEO</name>
<comment type="caution">
    <text evidence="1">The sequence shown here is derived from an EMBL/GenBank/DDBJ whole genome shotgun (WGS) entry which is preliminary data.</text>
</comment>
<proteinExistence type="predicted"/>
<keyword evidence="2" id="KW-1185">Reference proteome</keyword>
<gene>
    <name evidence="1" type="ORF">GQ43DRAFT_466011</name>
</gene>
<dbReference type="AlphaFoldDB" id="A0A9P4JIQ4"/>
<sequence length="135" mass="15792">MHSHYTEQQELSVFELLEDIDLPGFNQSNWRSTIRSEVCVHPKYTDMQPQPGRETVDNFYENTENVLTNVLLDGRYFSNAIGTPRQRQPTYSVEVRPTTAGCEEAFYMSRMRYELVYVDLKVQRLQGRLGFSAEK</sequence>
<dbReference type="Proteomes" id="UP000799536">
    <property type="component" value="Unassembled WGS sequence"/>
</dbReference>
<dbReference type="EMBL" id="ML994184">
    <property type="protein sequence ID" value="KAF2197944.1"/>
    <property type="molecule type" value="Genomic_DNA"/>
</dbReference>
<accession>A0A9P4JIQ4</accession>
<organism evidence="1 2">
    <name type="scientific">Delitschia confertaspora ATCC 74209</name>
    <dbReference type="NCBI Taxonomy" id="1513339"/>
    <lineage>
        <taxon>Eukaryota</taxon>
        <taxon>Fungi</taxon>
        <taxon>Dikarya</taxon>
        <taxon>Ascomycota</taxon>
        <taxon>Pezizomycotina</taxon>
        <taxon>Dothideomycetes</taxon>
        <taxon>Pleosporomycetidae</taxon>
        <taxon>Pleosporales</taxon>
        <taxon>Delitschiaceae</taxon>
        <taxon>Delitschia</taxon>
    </lineage>
</organism>
<evidence type="ECO:0000313" key="2">
    <source>
        <dbReference type="Proteomes" id="UP000799536"/>
    </source>
</evidence>
<dbReference type="OrthoDB" id="1262810at2759"/>
<reference evidence="1" key="1">
    <citation type="journal article" date="2020" name="Stud. Mycol.">
        <title>101 Dothideomycetes genomes: a test case for predicting lifestyles and emergence of pathogens.</title>
        <authorList>
            <person name="Haridas S."/>
            <person name="Albert R."/>
            <person name="Binder M."/>
            <person name="Bloem J."/>
            <person name="Labutti K."/>
            <person name="Salamov A."/>
            <person name="Andreopoulos B."/>
            <person name="Baker S."/>
            <person name="Barry K."/>
            <person name="Bills G."/>
            <person name="Bluhm B."/>
            <person name="Cannon C."/>
            <person name="Castanera R."/>
            <person name="Culley D."/>
            <person name="Daum C."/>
            <person name="Ezra D."/>
            <person name="Gonzalez J."/>
            <person name="Henrissat B."/>
            <person name="Kuo A."/>
            <person name="Liang C."/>
            <person name="Lipzen A."/>
            <person name="Lutzoni F."/>
            <person name="Magnuson J."/>
            <person name="Mondo S."/>
            <person name="Nolan M."/>
            <person name="Ohm R."/>
            <person name="Pangilinan J."/>
            <person name="Park H.-J."/>
            <person name="Ramirez L."/>
            <person name="Alfaro M."/>
            <person name="Sun H."/>
            <person name="Tritt A."/>
            <person name="Yoshinaga Y."/>
            <person name="Zwiers L.-H."/>
            <person name="Turgeon B."/>
            <person name="Goodwin S."/>
            <person name="Spatafora J."/>
            <person name="Crous P."/>
            <person name="Grigoriev I."/>
        </authorList>
    </citation>
    <scope>NUCLEOTIDE SEQUENCE</scope>
    <source>
        <strain evidence="1">ATCC 74209</strain>
    </source>
</reference>
<evidence type="ECO:0000313" key="1">
    <source>
        <dbReference type="EMBL" id="KAF2197944.1"/>
    </source>
</evidence>